<dbReference type="RefSeq" id="WP_020635516.1">
    <property type="nucleotide sequence ID" value="NZ_KB913032.1"/>
</dbReference>
<dbReference type="Pfam" id="PF25547">
    <property type="entry name" value="WXG100_2"/>
    <property type="match status" value="1"/>
</dbReference>
<protein>
    <recommendedName>
        <fullName evidence="1">Outer membrane channel protein CpnT-like N-terminal domain-containing protein</fullName>
    </recommendedName>
</protein>
<keyword evidence="3" id="KW-1185">Reference proteome</keyword>
<organism evidence="2 3">
    <name type="scientific">Amycolatopsis alba DSM 44262</name>
    <dbReference type="NCBI Taxonomy" id="1125972"/>
    <lineage>
        <taxon>Bacteria</taxon>
        <taxon>Bacillati</taxon>
        <taxon>Actinomycetota</taxon>
        <taxon>Actinomycetes</taxon>
        <taxon>Pseudonocardiales</taxon>
        <taxon>Pseudonocardiaceae</taxon>
        <taxon>Amycolatopsis</taxon>
    </lineage>
</organism>
<feature type="domain" description="Outer membrane channel protein CpnT-like N-terminal" evidence="1">
    <location>
        <begin position="1"/>
        <end position="144"/>
    </location>
</feature>
<evidence type="ECO:0000313" key="3">
    <source>
        <dbReference type="Proteomes" id="UP000215563"/>
    </source>
</evidence>
<accession>A0A229RFA2</accession>
<evidence type="ECO:0000259" key="1">
    <source>
        <dbReference type="Pfam" id="PF25547"/>
    </source>
</evidence>
<dbReference type="Proteomes" id="UP000215563">
    <property type="component" value="Unassembled WGS sequence"/>
</dbReference>
<reference evidence="2 3" key="1">
    <citation type="submission" date="2017-07" db="EMBL/GenBank/DDBJ databases">
        <title>Amycolatopsis alba DSM 44262 Genome sequencing and assembly.</title>
        <authorList>
            <person name="Kaur N."/>
            <person name="Mayilraj S."/>
        </authorList>
    </citation>
    <scope>NUCLEOTIDE SEQUENCE [LARGE SCALE GENOMIC DNA]</scope>
    <source>
        <strain evidence="2 3">DSM 44262</strain>
    </source>
</reference>
<evidence type="ECO:0000313" key="2">
    <source>
        <dbReference type="EMBL" id="OXM45328.1"/>
    </source>
</evidence>
<dbReference type="AlphaFoldDB" id="A0A229RFA2"/>
<name>A0A229RFA2_AMYAL</name>
<sequence length="356" mass="39848">MIQEPGDTHGLWPAVKPRTFWPDTNEDLVAELSRNWLNGAGVAGWASRVDHDLPAVGTGWRDEAGQVMAAKLRGNVDFATVIVAPEMYRLGSISGEFANDIKSVKEYIHKIIDANRWPYRLAGKLPSAFKTVARFLIVEKVASAINDRLHHIEQESLFGGKSTLGVGNPPFLGQDWDNDWAGREILARYLTAGPDLTIDNDPKWTDYMMANQRLREQLLGPTLTEARTALEGYRNGEGASDDFSQRFHATFENGESMVGYQYLHGTDADDFQFDGTTKVTSRPDGNYEVTLDSRYVWNDEIDPNPIYTTDIDKSNEAEKKTHGLADPYDLRIRWTAKTTVVLDQDGNVVSMKGYPS</sequence>
<proteinExistence type="predicted"/>
<comment type="caution">
    <text evidence="2">The sequence shown here is derived from an EMBL/GenBank/DDBJ whole genome shotgun (WGS) entry which is preliminary data.</text>
</comment>
<dbReference type="OrthoDB" id="3671472at2"/>
<gene>
    <name evidence="2" type="ORF">CFP75_30690</name>
</gene>
<dbReference type="EMBL" id="NMQU01000104">
    <property type="protein sequence ID" value="OXM45328.1"/>
    <property type="molecule type" value="Genomic_DNA"/>
</dbReference>
<dbReference type="InterPro" id="IPR057746">
    <property type="entry name" value="CpnT-like_N"/>
</dbReference>